<name>A1JQS5_YERE8</name>
<dbReference type="Proteomes" id="UP000000642">
    <property type="component" value="Chromosome"/>
</dbReference>
<dbReference type="InterPro" id="IPR003458">
    <property type="entry name" value="Phage_T4_Gp38_tail_assem"/>
</dbReference>
<dbReference type="InterPro" id="IPR051220">
    <property type="entry name" value="TFA_Chaperone"/>
</dbReference>
<sequence length="152" mass="16593">MKINILDIHGFYLEDHVEGATPDNWTADLVGNGYYKAQYQGAIKNSETGEWTGGTWVETGGLSPEDIDILKGSLLASSNLEKASLMSHASDMIGAITDEIEGLEDSEEDVPANLRSDLKAWKQYRVKVKNVDVSLAPNIEWPVSPDAVLTEA</sequence>
<evidence type="ECO:0000313" key="2">
    <source>
        <dbReference type="Proteomes" id="UP000000642"/>
    </source>
</evidence>
<dbReference type="HOGENOM" id="CLU_1776773_0_0_6"/>
<dbReference type="OrthoDB" id="8596093at2"/>
<dbReference type="KEGG" id="yen:YE2292"/>
<dbReference type="PANTHER" id="PTHR34413">
    <property type="entry name" value="PROPHAGE TAIL FIBER ASSEMBLY PROTEIN HOMOLOG TFAE-RELATED-RELATED"/>
    <property type="match status" value="1"/>
</dbReference>
<gene>
    <name evidence="1" type="ordered locus">YE2292</name>
</gene>
<dbReference type="Pfam" id="PF02413">
    <property type="entry name" value="Caudo_TAP"/>
    <property type="match status" value="1"/>
</dbReference>
<dbReference type="RefSeq" id="WP_011816447.1">
    <property type="nucleotide sequence ID" value="NC_008800.1"/>
</dbReference>
<reference evidence="1 2" key="1">
    <citation type="journal article" date="2006" name="PLoS Genet.">
        <title>The complete genome sequence and comparative genome analysis of the high pathogenicity Yersinia enterocolitica strain 8081.</title>
        <authorList>
            <person name="Thomson N.R."/>
            <person name="Howard S."/>
            <person name="Wren B.W."/>
            <person name="Holden M.T.G."/>
            <person name="Crossman L."/>
            <person name="Challis G.L."/>
            <person name="Churcher C."/>
            <person name="Mungall K."/>
            <person name="Brooks K."/>
            <person name="Chillingworth T."/>
            <person name="Feltwell T."/>
            <person name="Abdellah Z."/>
            <person name="Hauser H."/>
            <person name="Jagels K."/>
            <person name="Maddison M."/>
            <person name="Moule S."/>
            <person name="Sanders M."/>
            <person name="Whitehead S."/>
            <person name="Quail M.A."/>
            <person name="Dougan G."/>
            <person name="Parkhill J."/>
            <person name="Prentice M.B."/>
        </authorList>
    </citation>
    <scope>NUCLEOTIDE SEQUENCE [LARGE SCALE GENOMIC DNA]</scope>
    <source>
        <strain evidence="2">NCTC 13174 / 8081</strain>
    </source>
</reference>
<protein>
    <submittedName>
        <fullName evidence="1">Phage tail fiber assembly protein</fullName>
    </submittedName>
</protein>
<organism evidence="1 2">
    <name type="scientific">Yersinia enterocolitica serotype O:8 / biotype 1B (strain NCTC 13174 / 8081)</name>
    <dbReference type="NCBI Taxonomy" id="393305"/>
    <lineage>
        <taxon>Bacteria</taxon>
        <taxon>Pseudomonadati</taxon>
        <taxon>Pseudomonadota</taxon>
        <taxon>Gammaproteobacteria</taxon>
        <taxon>Enterobacterales</taxon>
        <taxon>Yersiniaceae</taxon>
        <taxon>Yersinia</taxon>
    </lineage>
</organism>
<dbReference type="PATRIC" id="fig|393305.7.peg.2454"/>
<dbReference type="AlphaFoldDB" id="A1JQS5"/>
<evidence type="ECO:0000313" key="1">
    <source>
        <dbReference type="EMBL" id="CAL12351.1"/>
    </source>
</evidence>
<dbReference type="eggNOG" id="ENOG5030HQF">
    <property type="taxonomic scope" value="Bacteria"/>
</dbReference>
<accession>A1JQS5</accession>
<dbReference type="EMBL" id="AM286415">
    <property type="protein sequence ID" value="CAL12351.1"/>
    <property type="molecule type" value="Genomic_DNA"/>
</dbReference>
<dbReference type="PANTHER" id="PTHR34413:SF2">
    <property type="entry name" value="PROPHAGE TAIL FIBER ASSEMBLY PROTEIN HOMOLOG TFAE-RELATED"/>
    <property type="match status" value="1"/>
</dbReference>
<proteinExistence type="predicted"/>